<proteinExistence type="predicted"/>
<reference evidence="1" key="2">
    <citation type="journal article" date="2015" name="Data Brief">
        <title>Shoot transcriptome of the giant reed, Arundo donax.</title>
        <authorList>
            <person name="Barrero R.A."/>
            <person name="Guerrero F.D."/>
            <person name="Moolhuijzen P."/>
            <person name="Goolsby J.A."/>
            <person name="Tidwell J."/>
            <person name="Bellgard S.E."/>
            <person name="Bellgard M.I."/>
        </authorList>
    </citation>
    <scope>NUCLEOTIDE SEQUENCE</scope>
    <source>
        <tissue evidence="1">Shoot tissue taken approximately 20 cm above the soil surface</tissue>
    </source>
</reference>
<dbReference type="AlphaFoldDB" id="A0A0A9GCH6"/>
<protein>
    <submittedName>
        <fullName evidence="1">Uncharacterized protein</fullName>
    </submittedName>
</protein>
<evidence type="ECO:0000313" key="1">
    <source>
        <dbReference type="EMBL" id="JAE20256.1"/>
    </source>
</evidence>
<name>A0A0A9GCH6_ARUDO</name>
<accession>A0A0A9GCH6</accession>
<organism evidence="1">
    <name type="scientific">Arundo donax</name>
    <name type="common">Giant reed</name>
    <name type="synonym">Donax arundinaceus</name>
    <dbReference type="NCBI Taxonomy" id="35708"/>
    <lineage>
        <taxon>Eukaryota</taxon>
        <taxon>Viridiplantae</taxon>
        <taxon>Streptophyta</taxon>
        <taxon>Embryophyta</taxon>
        <taxon>Tracheophyta</taxon>
        <taxon>Spermatophyta</taxon>
        <taxon>Magnoliopsida</taxon>
        <taxon>Liliopsida</taxon>
        <taxon>Poales</taxon>
        <taxon>Poaceae</taxon>
        <taxon>PACMAD clade</taxon>
        <taxon>Arundinoideae</taxon>
        <taxon>Arundineae</taxon>
        <taxon>Arundo</taxon>
    </lineage>
</organism>
<reference evidence="1" key="1">
    <citation type="submission" date="2014-09" db="EMBL/GenBank/DDBJ databases">
        <authorList>
            <person name="Magalhaes I.L.F."/>
            <person name="Oliveira U."/>
            <person name="Santos F.R."/>
            <person name="Vidigal T.H.D.A."/>
            <person name="Brescovit A.D."/>
            <person name="Santos A.J."/>
        </authorList>
    </citation>
    <scope>NUCLEOTIDE SEQUENCE</scope>
    <source>
        <tissue evidence="1">Shoot tissue taken approximately 20 cm above the soil surface</tissue>
    </source>
</reference>
<dbReference type="EMBL" id="GBRH01177640">
    <property type="protein sequence ID" value="JAE20256.1"/>
    <property type="molecule type" value="Transcribed_RNA"/>
</dbReference>
<sequence>MLSKTNATACLNVAAAVLRTLSEDRLLSSR</sequence>